<dbReference type="PROSITE" id="PS50994">
    <property type="entry name" value="INTEGRASE"/>
    <property type="match status" value="1"/>
</dbReference>
<dbReference type="InterPro" id="IPR036397">
    <property type="entry name" value="RNaseH_sf"/>
</dbReference>
<name>A0A2A9E8L2_9MICO</name>
<evidence type="ECO:0000313" key="2">
    <source>
        <dbReference type="EMBL" id="PFG34510.1"/>
    </source>
</evidence>
<dbReference type="PANTHER" id="PTHR35004:SF6">
    <property type="entry name" value="TRANSPOSASE"/>
    <property type="match status" value="1"/>
</dbReference>
<sequence length="335" mass="37886">MTHANAPLTPAGRLRVVQRCQSRPIAHVAAEAGVARATVTKWVRRYAEHGELALVDVSSAPRSQPTRTAQEVVERIEDLRRTHKWTARQIHLELVREGHQISPVTVSLWLRRLGISRRRDIDPSGATNRVVRKIVARYPGHMVHLDVKKVGRIPDGGGWRTHGRGSDQAKAVERAKTKGSRAGYIYLHSAIDGYSRLAYTEALPNETAATTIAFWARARAFFTAHGITRFTRVVTDNGSNYRARDFHRTIAGTAARHQRIRPHTPKHNGKVERYNRTLAEELLYATEWTSETQRANAITVWNIHYNYHRPHTAIGDRPPASRMPARVTNVMTQNI</sequence>
<dbReference type="GO" id="GO:0015074">
    <property type="term" value="P:DNA integration"/>
    <property type="evidence" value="ECO:0007669"/>
    <property type="project" value="InterPro"/>
</dbReference>
<organism evidence="2 3">
    <name type="scientific">Sanguibacter antarcticus</name>
    <dbReference type="NCBI Taxonomy" id="372484"/>
    <lineage>
        <taxon>Bacteria</taxon>
        <taxon>Bacillati</taxon>
        <taxon>Actinomycetota</taxon>
        <taxon>Actinomycetes</taxon>
        <taxon>Micrococcales</taxon>
        <taxon>Sanguibacteraceae</taxon>
        <taxon>Sanguibacter</taxon>
    </lineage>
</organism>
<dbReference type="AlphaFoldDB" id="A0A2A9E8L2"/>
<dbReference type="InterPro" id="IPR012337">
    <property type="entry name" value="RNaseH-like_sf"/>
</dbReference>
<dbReference type="InterPro" id="IPR001584">
    <property type="entry name" value="Integrase_cat-core"/>
</dbReference>
<feature type="domain" description="Integrase catalytic" evidence="1">
    <location>
        <begin position="150"/>
        <end position="326"/>
    </location>
</feature>
<dbReference type="EMBL" id="PDJG01000001">
    <property type="protein sequence ID" value="PFG34510.1"/>
    <property type="molecule type" value="Genomic_DNA"/>
</dbReference>
<reference evidence="2 3" key="1">
    <citation type="submission" date="2017-10" db="EMBL/GenBank/DDBJ databases">
        <title>Sequencing the genomes of 1000 actinobacteria strains.</title>
        <authorList>
            <person name="Klenk H.-P."/>
        </authorList>
    </citation>
    <scope>NUCLEOTIDE SEQUENCE [LARGE SCALE GENOMIC DNA]</scope>
    <source>
        <strain evidence="2 3">DSM 18966</strain>
    </source>
</reference>
<keyword evidence="3" id="KW-1185">Reference proteome</keyword>
<evidence type="ECO:0000313" key="3">
    <source>
        <dbReference type="Proteomes" id="UP000225548"/>
    </source>
</evidence>
<evidence type="ECO:0000259" key="1">
    <source>
        <dbReference type="PROSITE" id="PS50994"/>
    </source>
</evidence>
<comment type="caution">
    <text evidence="2">The sequence shown here is derived from an EMBL/GenBank/DDBJ whole genome shotgun (WGS) entry which is preliminary data.</text>
</comment>
<dbReference type="InterPro" id="IPR047656">
    <property type="entry name" value="IS481-like_transpos"/>
</dbReference>
<dbReference type="NCBIfam" id="NF033577">
    <property type="entry name" value="transpos_IS481"/>
    <property type="match status" value="1"/>
</dbReference>
<dbReference type="InterPro" id="IPR009057">
    <property type="entry name" value="Homeodomain-like_sf"/>
</dbReference>
<dbReference type="SUPFAM" id="SSF46689">
    <property type="entry name" value="Homeodomain-like"/>
    <property type="match status" value="1"/>
</dbReference>
<dbReference type="GO" id="GO:0003676">
    <property type="term" value="F:nucleic acid binding"/>
    <property type="evidence" value="ECO:0007669"/>
    <property type="project" value="InterPro"/>
</dbReference>
<proteinExistence type="predicted"/>
<dbReference type="PANTHER" id="PTHR35004">
    <property type="entry name" value="TRANSPOSASE RV3428C-RELATED"/>
    <property type="match status" value="1"/>
</dbReference>
<gene>
    <name evidence="2" type="ORF">ATL42_2423</name>
</gene>
<dbReference type="Pfam" id="PF13565">
    <property type="entry name" value="HTH_32"/>
    <property type="match status" value="1"/>
</dbReference>
<dbReference type="OrthoDB" id="52928at2"/>
<dbReference type="RefSeq" id="WP_098455532.1">
    <property type="nucleotide sequence ID" value="NZ_PDJG01000001.1"/>
</dbReference>
<protein>
    <submittedName>
        <fullName evidence="2">Transposase IS481 family protein</fullName>
    </submittedName>
</protein>
<dbReference type="Proteomes" id="UP000225548">
    <property type="component" value="Unassembled WGS sequence"/>
</dbReference>
<dbReference type="Pfam" id="PF13683">
    <property type="entry name" value="rve_3"/>
    <property type="match status" value="1"/>
</dbReference>
<dbReference type="SUPFAM" id="SSF53098">
    <property type="entry name" value="Ribonuclease H-like"/>
    <property type="match status" value="1"/>
</dbReference>
<accession>A0A2A9E8L2</accession>
<dbReference type="Gene3D" id="3.30.420.10">
    <property type="entry name" value="Ribonuclease H-like superfamily/Ribonuclease H"/>
    <property type="match status" value="1"/>
</dbReference>